<dbReference type="GO" id="GO:0005886">
    <property type="term" value="C:plasma membrane"/>
    <property type="evidence" value="ECO:0007669"/>
    <property type="project" value="UniProtKB-SubCell"/>
</dbReference>
<feature type="domain" description="HAMP" evidence="5">
    <location>
        <begin position="171"/>
        <end position="225"/>
    </location>
</feature>
<dbReference type="InterPro" id="IPR043128">
    <property type="entry name" value="Rev_trsase/Diguanyl_cyclase"/>
</dbReference>
<dbReference type="EMBL" id="LT629736">
    <property type="protein sequence ID" value="SDS64252.1"/>
    <property type="molecule type" value="Genomic_DNA"/>
</dbReference>
<dbReference type="CDD" id="cd06225">
    <property type="entry name" value="HAMP"/>
    <property type="match status" value="1"/>
</dbReference>
<comment type="cofactor">
    <cofactor evidence="1">
        <name>Mg(2+)</name>
        <dbReference type="ChEBI" id="CHEBI:18420"/>
    </cofactor>
</comment>
<accession>A0A1H1TVN9</accession>
<dbReference type="PANTHER" id="PTHR46663:SF2">
    <property type="entry name" value="GGDEF DOMAIN-CONTAINING PROTEIN"/>
    <property type="match status" value="1"/>
</dbReference>
<feature type="domain" description="PAS" evidence="4">
    <location>
        <begin position="237"/>
        <end position="274"/>
    </location>
</feature>
<dbReference type="SMART" id="SM00267">
    <property type="entry name" value="GGDEF"/>
    <property type="match status" value="1"/>
</dbReference>
<dbReference type="InterPro" id="IPR052163">
    <property type="entry name" value="DGC-Regulatory_Protein"/>
</dbReference>
<evidence type="ECO:0000256" key="1">
    <source>
        <dbReference type="ARBA" id="ARBA00001946"/>
    </source>
</evidence>
<dbReference type="Gene3D" id="3.30.70.270">
    <property type="match status" value="1"/>
</dbReference>
<keyword evidence="3" id="KW-1133">Transmembrane helix</keyword>
<dbReference type="InterPro" id="IPR035965">
    <property type="entry name" value="PAS-like_dom_sf"/>
</dbReference>
<dbReference type="InterPro" id="IPR000160">
    <property type="entry name" value="GGDEF_dom"/>
</dbReference>
<evidence type="ECO:0000259" key="4">
    <source>
        <dbReference type="PROSITE" id="PS50112"/>
    </source>
</evidence>
<evidence type="ECO:0000259" key="6">
    <source>
        <dbReference type="PROSITE" id="PS50887"/>
    </source>
</evidence>
<dbReference type="NCBIfam" id="TIGR00229">
    <property type="entry name" value="sensory_box"/>
    <property type="match status" value="1"/>
</dbReference>
<keyword evidence="8" id="KW-1185">Reference proteome</keyword>
<dbReference type="Gene3D" id="3.30.450.20">
    <property type="entry name" value="PAS domain"/>
    <property type="match status" value="1"/>
</dbReference>
<sequence length="528" mass="58756">MKSFARLFRTRLALRSAALTLVAVGLLGAVSLIGAMLISERRERNEQHHRLEELLDTVERTVQIACFLDNRDLAAEVASGLLSNGIVGRVQIVQAGSVLLEMGDSDRRRAVALERSVVSPFVDDEEVCRIVLTPNVEQIRRSVFEASLFIAILLTLQLIGIGAAVVWVIVRLVTRPIRDVSRRLRHLDGESGEKLSIPPGNERDELGRLVMSVNAMIDRLVSSLRGERELRVQREIEERRFRTIFDNVETGIFEVDGSGRVFSANPAFKRMFGLDAATDLSAGTLRLCDLCELPMDDIDAVLVACEGDRPAQQLEVRLGSAAHPRWIAMLFNVYGRDRYQGVANDVTDRHLATQAAEQMALTDALTGLGNRRGLSRRLEQAARELELDPAQRPVLIMLDLDRFKQANDTFGHAMGDRILQHVARLWAELVREDDFVARLGGDEFVVLLNGPVRRESLERILSRFLELVNLPIPLDADRSAQVGASLGIATLGEDAHTPETLLSHADEAMYQAKRAGRNCYRFYADGEG</sequence>
<dbReference type="InterPro" id="IPR003660">
    <property type="entry name" value="HAMP_dom"/>
</dbReference>
<evidence type="ECO:0000256" key="3">
    <source>
        <dbReference type="SAM" id="Phobius"/>
    </source>
</evidence>
<dbReference type="Pfam" id="PF00672">
    <property type="entry name" value="HAMP"/>
    <property type="match status" value="1"/>
</dbReference>
<dbReference type="GO" id="GO:0007165">
    <property type="term" value="P:signal transduction"/>
    <property type="evidence" value="ECO:0007669"/>
    <property type="project" value="InterPro"/>
</dbReference>
<dbReference type="Pfam" id="PF13188">
    <property type="entry name" value="PAS_8"/>
    <property type="match status" value="1"/>
</dbReference>
<dbReference type="OrthoDB" id="9799509at2"/>
<reference evidence="8" key="1">
    <citation type="submission" date="2016-10" db="EMBL/GenBank/DDBJ databases">
        <authorList>
            <person name="Varghese N."/>
            <person name="Submissions S."/>
        </authorList>
    </citation>
    <scope>NUCLEOTIDE SEQUENCE [LARGE SCALE GENOMIC DNA]</scope>
    <source>
        <strain evidence="8">NRRL B-51270</strain>
    </source>
</reference>
<dbReference type="STRING" id="487184.SAMN05216421_1899"/>
<dbReference type="InterPro" id="IPR029787">
    <property type="entry name" value="Nucleotide_cyclase"/>
</dbReference>
<protein>
    <submittedName>
        <fullName evidence="7">PAS domain S-box-containing protein/diguanylate cyclase (GGDEF) domain-containing protein</fullName>
    </submittedName>
</protein>
<organism evidence="7 8">
    <name type="scientific">Halopseudomonas xinjiangensis</name>
    <dbReference type="NCBI Taxonomy" id="487184"/>
    <lineage>
        <taxon>Bacteria</taxon>
        <taxon>Pseudomonadati</taxon>
        <taxon>Pseudomonadota</taxon>
        <taxon>Gammaproteobacteria</taxon>
        <taxon>Pseudomonadales</taxon>
        <taxon>Pseudomonadaceae</taxon>
        <taxon>Halopseudomonas</taxon>
    </lineage>
</organism>
<gene>
    <name evidence="7" type="ORF">SAMN05216421_1899</name>
</gene>
<dbReference type="PANTHER" id="PTHR46663">
    <property type="entry name" value="DIGUANYLATE CYCLASE DGCT-RELATED"/>
    <property type="match status" value="1"/>
</dbReference>
<feature type="domain" description="GGDEF" evidence="6">
    <location>
        <begin position="391"/>
        <end position="525"/>
    </location>
</feature>
<dbReference type="InterPro" id="IPR000014">
    <property type="entry name" value="PAS"/>
</dbReference>
<dbReference type="SUPFAM" id="SSF55785">
    <property type="entry name" value="PYP-like sensor domain (PAS domain)"/>
    <property type="match status" value="1"/>
</dbReference>
<dbReference type="Gene3D" id="6.10.340.10">
    <property type="match status" value="1"/>
</dbReference>
<keyword evidence="3" id="KW-0812">Transmembrane</keyword>
<feature type="transmembrane region" description="Helical" evidence="3">
    <location>
        <begin position="12"/>
        <end position="38"/>
    </location>
</feature>
<evidence type="ECO:0000313" key="7">
    <source>
        <dbReference type="EMBL" id="SDS64252.1"/>
    </source>
</evidence>
<comment type="subcellular location">
    <subcellularLocation>
        <location evidence="2">Cell inner membrane</location>
    </subcellularLocation>
</comment>
<dbReference type="AlphaFoldDB" id="A0A1H1TVN9"/>
<dbReference type="PROSITE" id="PS50887">
    <property type="entry name" value="GGDEF"/>
    <property type="match status" value="1"/>
</dbReference>
<feature type="transmembrane region" description="Helical" evidence="3">
    <location>
        <begin position="148"/>
        <end position="170"/>
    </location>
</feature>
<dbReference type="NCBIfam" id="TIGR00254">
    <property type="entry name" value="GGDEF"/>
    <property type="match status" value="1"/>
</dbReference>
<dbReference type="SUPFAM" id="SSF55073">
    <property type="entry name" value="Nucleotide cyclase"/>
    <property type="match status" value="1"/>
</dbReference>
<dbReference type="PROSITE" id="PS50112">
    <property type="entry name" value="PAS"/>
    <property type="match status" value="1"/>
</dbReference>
<dbReference type="Proteomes" id="UP000243207">
    <property type="component" value="Chromosome I"/>
</dbReference>
<evidence type="ECO:0000313" key="8">
    <source>
        <dbReference type="Proteomes" id="UP000243207"/>
    </source>
</evidence>
<dbReference type="FunFam" id="3.30.70.270:FF:000001">
    <property type="entry name" value="Diguanylate cyclase domain protein"/>
    <property type="match status" value="1"/>
</dbReference>
<dbReference type="CDD" id="cd01949">
    <property type="entry name" value="GGDEF"/>
    <property type="match status" value="1"/>
</dbReference>
<dbReference type="PROSITE" id="PS50885">
    <property type="entry name" value="HAMP"/>
    <property type="match status" value="1"/>
</dbReference>
<dbReference type="RefSeq" id="WP_093393700.1">
    <property type="nucleotide sequence ID" value="NZ_LT629736.1"/>
</dbReference>
<keyword evidence="3" id="KW-0472">Membrane</keyword>
<dbReference type="Pfam" id="PF00990">
    <property type="entry name" value="GGDEF"/>
    <property type="match status" value="1"/>
</dbReference>
<dbReference type="GO" id="GO:0003824">
    <property type="term" value="F:catalytic activity"/>
    <property type="evidence" value="ECO:0007669"/>
    <property type="project" value="UniProtKB-ARBA"/>
</dbReference>
<proteinExistence type="predicted"/>
<dbReference type="SMART" id="SM00304">
    <property type="entry name" value="HAMP"/>
    <property type="match status" value="1"/>
</dbReference>
<dbReference type="SUPFAM" id="SSF158472">
    <property type="entry name" value="HAMP domain-like"/>
    <property type="match status" value="1"/>
</dbReference>
<evidence type="ECO:0000256" key="2">
    <source>
        <dbReference type="ARBA" id="ARBA00004533"/>
    </source>
</evidence>
<evidence type="ECO:0000259" key="5">
    <source>
        <dbReference type="PROSITE" id="PS50885"/>
    </source>
</evidence>
<name>A0A1H1TVN9_9GAMM</name>